<evidence type="ECO:0000313" key="1">
    <source>
        <dbReference type="EMBL" id="TWJ09993.1"/>
    </source>
</evidence>
<keyword evidence="2" id="KW-1185">Reference proteome</keyword>
<organism evidence="1 2">
    <name type="scientific">Altererythrobacter ishigakiensis</name>
    <dbReference type="NCBI Taxonomy" id="476157"/>
    <lineage>
        <taxon>Bacteria</taxon>
        <taxon>Pseudomonadati</taxon>
        <taxon>Pseudomonadota</taxon>
        <taxon>Alphaproteobacteria</taxon>
        <taxon>Sphingomonadales</taxon>
        <taxon>Erythrobacteraceae</taxon>
        <taxon>Altererythrobacter</taxon>
    </lineage>
</organism>
<dbReference type="EMBL" id="VLLK01000001">
    <property type="protein sequence ID" value="TWJ09993.1"/>
    <property type="molecule type" value="Genomic_DNA"/>
</dbReference>
<evidence type="ECO:0000313" key="2">
    <source>
        <dbReference type="Proteomes" id="UP000320547"/>
    </source>
</evidence>
<reference evidence="1 2" key="1">
    <citation type="submission" date="2019-07" db="EMBL/GenBank/DDBJ databases">
        <title>Genomic Encyclopedia of Archaeal and Bacterial Type Strains, Phase II (KMG-II): from individual species to whole genera.</title>
        <authorList>
            <person name="Goeker M."/>
        </authorList>
    </citation>
    <scope>NUCLEOTIDE SEQUENCE [LARGE SCALE GENOMIC DNA]</scope>
    <source>
        <strain evidence="1 2">ATCC BAA-2084</strain>
    </source>
</reference>
<protein>
    <submittedName>
        <fullName evidence="1">Adenylate kinase family enzyme</fullName>
    </submittedName>
</protein>
<accession>A0A562UWL7</accession>
<gene>
    <name evidence="1" type="ORF">JN10_1650</name>
</gene>
<keyword evidence="1" id="KW-0808">Transferase</keyword>
<comment type="caution">
    <text evidence="1">The sequence shown here is derived from an EMBL/GenBank/DDBJ whole genome shotgun (WGS) entry which is preliminary data.</text>
</comment>
<name>A0A562UWL7_9SPHN</name>
<dbReference type="GO" id="GO:0016301">
    <property type="term" value="F:kinase activity"/>
    <property type="evidence" value="ECO:0007669"/>
    <property type="project" value="UniProtKB-KW"/>
</dbReference>
<dbReference type="AlphaFoldDB" id="A0A562UWL7"/>
<dbReference type="STRING" id="476157.GCA_001663155_01707"/>
<dbReference type="InterPro" id="IPR052922">
    <property type="entry name" value="Cytidylate_Kinase-2"/>
</dbReference>
<dbReference type="InterPro" id="IPR027417">
    <property type="entry name" value="P-loop_NTPase"/>
</dbReference>
<dbReference type="Proteomes" id="UP000320547">
    <property type="component" value="Unassembled WGS sequence"/>
</dbReference>
<dbReference type="SUPFAM" id="SSF52540">
    <property type="entry name" value="P-loop containing nucleoside triphosphate hydrolases"/>
    <property type="match status" value="1"/>
</dbReference>
<proteinExistence type="predicted"/>
<dbReference type="PANTHER" id="PTHR37816">
    <property type="entry name" value="YALI0E33011P"/>
    <property type="match status" value="1"/>
</dbReference>
<dbReference type="Gene3D" id="3.40.50.300">
    <property type="entry name" value="P-loop containing nucleotide triphosphate hydrolases"/>
    <property type="match status" value="1"/>
</dbReference>
<keyword evidence="1" id="KW-0418">Kinase</keyword>
<dbReference type="PANTHER" id="PTHR37816:SF3">
    <property type="entry name" value="MODULATES DNA TOPOLOGY"/>
    <property type="match status" value="1"/>
</dbReference>
<sequence length="169" mass="19479">MQRVLVIGPCGAGKSTASHRIASALDLPIYHLDKLHWSAGWVEGSKDELRAALAPIVASDCWLIDGNYGSTMEARLKRADTVVYLDYPITLCLWRAAKRVWLYRGRSRPEMAEDCPERFDLDFFWYIANWNKHARPRTENLIQGSEASILRFKTPRQLDRWLSKLESRS</sequence>